<dbReference type="InterPro" id="IPR036366">
    <property type="entry name" value="PGBDSf"/>
</dbReference>
<gene>
    <name evidence="2" type="ORF">ACE1CA_02065</name>
</gene>
<reference evidence="2 3" key="1">
    <citation type="submission" date="2024-09" db="EMBL/GenBank/DDBJ databases">
        <title>Floridaenema gen nov. (Aerosakkonemataceae, Aerosakkonematales ord. nov., Cyanobacteria) from benthic tropical and subtropical fresh waters, with the description of four new species.</title>
        <authorList>
            <person name="Moretto J.A."/>
            <person name="Berthold D.E."/>
            <person name="Lefler F.W."/>
            <person name="Huang I.-S."/>
            <person name="Laughinghouse H. IV."/>
        </authorList>
    </citation>
    <scope>NUCLEOTIDE SEQUENCE [LARGE SCALE GENOMIC DNA]</scope>
    <source>
        <strain evidence="2 3">BLCC-F167</strain>
    </source>
</reference>
<keyword evidence="3" id="KW-1185">Reference proteome</keyword>
<feature type="domain" description="Peptidoglycan binding-like" evidence="1">
    <location>
        <begin position="3"/>
        <end position="58"/>
    </location>
</feature>
<dbReference type="Pfam" id="PF01471">
    <property type="entry name" value="PG_binding_1"/>
    <property type="match status" value="1"/>
</dbReference>
<dbReference type="Gene3D" id="1.10.101.10">
    <property type="entry name" value="PGBD-like superfamily/PGBD"/>
    <property type="match status" value="1"/>
</dbReference>
<organism evidence="2 3">
    <name type="scientific">Floridaenema evergladense BLCC-F167</name>
    <dbReference type="NCBI Taxonomy" id="3153639"/>
    <lineage>
        <taxon>Bacteria</taxon>
        <taxon>Bacillati</taxon>
        <taxon>Cyanobacteriota</taxon>
        <taxon>Cyanophyceae</taxon>
        <taxon>Oscillatoriophycideae</taxon>
        <taxon>Aerosakkonematales</taxon>
        <taxon>Aerosakkonemataceae</taxon>
        <taxon>Floridanema</taxon>
        <taxon>Floridanema evergladense</taxon>
    </lineage>
</organism>
<evidence type="ECO:0000313" key="3">
    <source>
        <dbReference type="Proteomes" id="UP001576780"/>
    </source>
</evidence>
<name>A0ABV4WDZ5_9CYAN</name>
<dbReference type="InterPro" id="IPR002477">
    <property type="entry name" value="Peptidoglycan-bd-like"/>
</dbReference>
<dbReference type="EMBL" id="JBHFNT010000027">
    <property type="protein sequence ID" value="MFB2833300.1"/>
    <property type="molecule type" value="Genomic_DNA"/>
</dbReference>
<evidence type="ECO:0000259" key="1">
    <source>
        <dbReference type="Pfam" id="PF01471"/>
    </source>
</evidence>
<accession>A0ABV4WDZ5</accession>
<evidence type="ECO:0000313" key="2">
    <source>
        <dbReference type="EMBL" id="MFB2833300.1"/>
    </source>
</evidence>
<proteinExistence type="predicted"/>
<protein>
    <submittedName>
        <fullName evidence="2">Peptidoglycan-binding protein</fullName>
    </submittedName>
</protein>
<comment type="caution">
    <text evidence="2">The sequence shown here is derived from an EMBL/GenBank/DDBJ whole genome shotgun (WGS) entry which is preliminary data.</text>
</comment>
<dbReference type="Proteomes" id="UP001576780">
    <property type="component" value="Unassembled WGS sequence"/>
</dbReference>
<sequence length="59" mass="6312">MEGSDVRKLQQKLKDAGFAISVADGVFGPGTDKAVKEFQQKNSLVADGMVGLKTRELMA</sequence>
<dbReference type="SUPFAM" id="SSF47090">
    <property type="entry name" value="PGBD-like"/>
    <property type="match status" value="1"/>
</dbReference>
<dbReference type="RefSeq" id="WP_413275763.1">
    <property type="nucleotide sequence ID" value="NZ_JBHFNT010000027.1"/>
</dbReference>
<dbReference type="InterPro" id="IPR036365">
    <property type="entry name" value="PGBD-like_sf"/>
</dbReference>